<dbReference type="Pfam" id="PF01582">
    <property type="entry name" value="TIR"/>
    <property type="match status" value="1"/>
</dbReference>
<accession>A0AA38TID8</accession>
<feature type="compositionally biased region" description="Pro residues" evidence="2">
    <location>
        <begin position="324"/>
        <end position="346"/>
    </location>
</feature>
<keyword evidence="1" id="KW-0520">NAD</keyword>
<keyword evidence="3" id="KW-0812">Transmembrane</keyword>
<feature type="domain" description="TIR" evidence="4">
    <location>
        <begin position="6"/>
        <end position="172"/>
    </location>
</feature>
<proteinExistence type="predicted"/>
<keyword evidence="3" id="KW-0472">Membrane</keyword>
<evidence type="ECO:0000259" key="4">
    <source>
        <dbReference type="PROSITE" id="PS50104"/>
    </source>
</evidence>
<keyword evidence="3" id="KW-1133">Transmembrane helix</keyword>
<organism evidence="5 6">
    <name type="scientific">Centaurea solstitialis</name>
    <name type="common">yellow star-thistle</name>
    <dbReference type="NCBI Taxonomy" id="347529"/>
    <lineage>
        <taxon>Eukaryota</taxon>
        <taxon>Viridiplantae</taxon>
        <taxon>Streptophyta</taxon>
        <taxon>Embryophyta</taxon>
        <taxon>Tracheophyta</taxon>
        <taxon>Spermatophyta</taxon>
        <taxon>Magnoliopsida</taxon>
        <taxon>eudicotyledons</taxon>
        <taxon>Gunneridae</taxon>
        <taxon>Pentapetalae</taxon>
        <taxon>asterids</taxon>
        <taxon>campanulids</taxon>
        <taxon>Asterales</taxon>
        <taxon>Asteraceae</taxon>
        <taxon>Carduoideae</taxon>
        <taxon>Cardueae</taxon>
        <taxon>Centaureinae</taxon>
        <taxon>Centaurea</taxon>
    </lineage>
</organism>
<protein>
    <recommendedName>
        <fullName evidence="4">TIR domain-containing protein</fullName>
    </recommendedName>
</protein>
<dbReference type="PANTHER" id="PTHR11017">
    <property type="entry name" value="LEUCINE-RICH REPEAT-CONTAINING PROTEIN"/>
    <property type="match status" value="1"/>
</dbReference>
<dbReference type="EMBL" id="JARYMX010000004">
    <property type="protein sequence ID" value="KAJ9552012.1"/>
    <property type="molecule type" value="Genomic_DNA"/>
</dbReference>
<feature type="compositionally biased region" description="Low complexity" evidence="2">
    <location>
        <begin position="288"/>
        <end position="310"/>
    </location>
</feature>
<dbReference type="Gene3D" id="3.40.50.10140">
    <property type="entry name" value="Toll/interleukin-1 receptor homology (TIR) domain"/>
    <property type="match status" value="1"/>
</dbReference>
<dbReference type="InterPro" id="IPR000157">
    <property type="entry name" value="TIR_dom"/>
</dbReference>
<gene>
    <name evidence="5" type="ORF">OSB04_016057</name>
</gene>
<dbReference type="GO" id="GO:0007165">
    <property type="term" value="P:signal transduction"/>
    <property type="evidence" value="ECO:0007669"/>
    <property type="project" value="InterPro"/>
</dbReference>
<evidence type="ECO:0000256" key="2">
    <source>
        <dbReference type="SAM" id="MobiDB-lite"/>
    </source>
</evidence>
<feature type="region of interest" description="Disordered" evidence="2">
    <location>
        <begin position="288"/>
        <end position="346"/>
    </location>
</feature>
<dbReference type="SMART" id="SM00255">
    <property type="entry name" value="TIR"/>
    <property type="match status" value="1"/>
</dbReference>
<dbReference type="FunFam" id="3.40.50.10140:FF:000007">
    <property type="entry name" value="Disease resistance protein (TIR-NBS-LRR class)"/>
    <property type="match status" value="1"/>
</dbReference>
<dbReference type="GO" id="GO:0006952">
    <property type="term" value="P:defense response"/>
    <property type="evidence" value="ECO:0007669"/>
    <property type="project" value="InterPro"/>
</dbReference>
<keyword evidence="6" id="KW-1185">Reference proteome</keyword>
<evidence type="ECO:0000313" key="6">
    <source>
        <dbReference type="Proteomes" id="UP001172457"/>
    </source>
</evidence>
<evidence type="ECO:0000256" key="1">
    <source>
        <dbReference type="ARBA" id="ARBA00023027"/>
    </source>
</evidence>
<comment type="caution">
    <text evidence="5">The sequence shown here is derived from an EMBL/GenBank/DDBJ whole genome shotgun (WGS) entry which is preliminary data.</text>
</comment>
<name>A0AA38TID8_9ASTR</name>
<dbReference type="SUPFAM" id="SSF52200">
    <property type="entry name" value="Toll/Interleukin receptor TIR domain"/>
    <property type="match status" value="1"/>
</dbReference>
<dbReference type="InterPro" id="IPR035897">
    <property type="entry name" value="Toll_tir_struct_dom_sf"/>
</dbReference>
<sequence>MASNDSRFDVFLSFRGEDTRHAFTDHLYTALKQAGIATFRDNDEIGRGEELEPEIIKAIKDSKGSIVVLSENYAKSRWCLDELLLILEQRRMNFNHFVLPVFYHVDPSDIRDQRESFTIEVDEVVEGSKWTRYKVDRWKKALAEVANLTGMVVSGSEADFIGKIVDTIERKLDLKLVSTPAHLTGMDARAEGINSWLNGESTADVLAICGIGGIDILGARIKRYPVFLRLQFFPILIFIFIYRPLLIAVTTTATAATVPFSSPATATAAAMATGTTIAIASATSATSATTTSAEASDTTAATSASATTAAGHGQLDHCDHVRQPPRPPPPRPQPRSPRPPPPPWNI</sequence>
<dbReference type="Proteomes" id="UP001172457">
    <property type="component" value="Chromosome 4"/>
</dbReference>
<dbReference type="PROSITE" id="PS50104">
    <property type="entry name" value="TIR"/>
    <property type="match status" value="1"/>
</dbReference>
<reference evidence="5" key="1">
    <citation type="submission" date="2023-03" db="EMBL/GenBank/DDBJ databases">
        <title>Chromosome-scale reference genome and RAD-based genetic map of yellow starthistle (Centaurea solstitialis) reveal putative structural variation and QTLs associated with invader traits.</title>
        <authorList>
            <person name="Reatini B."/>
            <person name="Cang F.A."/>
            <person name="Jiang Q."/>
            <person name="Mckibben M.T.W."/>
            <person name="Barker M.S."/>
            <person name="Rieseberg L.H."/>
            <person name="Dlugosch K.M."/>
        </authorList>
    </citation>
    <scope>NUCLEOTIDE SEQUENCE</scope>
    <source>
        <strain evidence="5">CAN-66</strain>
        <tissue evidence="5">Leaf</tissue>
    </source>
</reference>
<feature type="transmembrane region" description="Helical" evidence="3">
    <location>
        <begin position="226"/>
        <end position="245"/>
    </location>
</feature>
<evidence type="ECO:0000313" key="5">
    <source>
        <dbReference type="EMBL" id="KAJ9552012.1"/>
    </source>
</evidence>
<dbReference type="AlphaFoldDB" id="A0AA38TID8"/>
<dbReference type="PANTHER" id="PTHR11017:SF492">
    <property type="entry name" value="TIR DOMAIN, P-LOOP CONTAINING NUCLEOSIDE TRIPHOSPHATE HYDROLASE"/>
    <property type="match status" value="1"/>
</dbReference>
<evidence type="ECO:0000256" key="3">
    <source>
        <dbReference type="SAM" id="Phobius"/>
    </source>
</evidence>
<dbReference type="InterPro" id="IPR044974">
    <property type="entry name" value="Disease_R_plants"/>
</dbReference>